<protein>
    <recommendedName>
        <fullName evidence="3">Tc1-like transposase DDE domain-containing protein</fullName>
    </recommendedName>
</protein>
<dbReference type="Proteomes" id="UP000008064">
    <property type="component" value="Unassembled WGS sequence"/>
</dbReference>
<dbReference type="AlphaFoldDB" id="F8P406"/>
<sequence length="159" mass="18500">MSEVKKDAARRVAEAEAMGQEDAVPEDDVAQADQPDIQPDDFVNKKPMLQKYIEGRGHICMYLPKFHCELNPIEMLWGFMKYRYRKVSDGKFSTAKVLVPQCLKMCDTITIRHFFRKTWRYMDSYSKGLDAYQTAFAVKVFKSHRRVGHPAEIKALMSR</sequence>
<dbReference type="GO" id="GO:0003676">
    <property type="term" value="F:nucleic acid binding"/>
    <property type="evidence" value="ECO:0007669"/>
    <property type="project" value="InterPro"/>
</dbReference>
<dbReference type="EMBL" id="GL945437">
    <property type="protein sequence ID" value="EGO22254.1"/>
    <property type="molecule type" value="Genomic_DNA"/>
</dbReference>
<dbReference type="RefSeq" id="XP_007320792.1">
    <property type="nucleotide sequence ID" value="XM_007320730.1"/>
</dbReference>
<name>F8P406_SERL9</name>
<organism>
    <name type="scientific">Serpula lacrymans var. lacrymans (strain S7.9)</name>
    <name type="common">Dry rot fungus</name>
    <dbReference type="NCBI Taxonomy" id="578457"/>
    <lineage>
        <taxon>Eukaryota</taxon>
        <taxon>Fungi</taxon>
        <taxon>Dikarya</taxon>
        <taxon>Basidiomycota</taxon>
        <taxon>Agaricomycotina</taxon>
        <taxon>Agaricomycetes</taxon>
        <taxon>Agaricomycetidae</taxon>
        <taxon>Boletales</taxon>
        <taxon>Coniophorineae</taxon>
        <taxon>Serpulaceae</taxon>
        <taxon>Serpula</taxon>
    </lineage>
</organism>
<feature type="compositionally biased region" description="Low complexity" evidence="1">
    <location>
        <begin position="31"/>
        <end position="41"/>
    </location>
</feature>
<dbReference type="InterPro" id="IPR036397">
    <property type="entry name" value="RNaseH_sf"/>
</dbReference>
<dbReference type="GeneID" id="18812848"/>
<dbReference type="KEGG" id="sla:SERLADRAFT_409823"/>
<dbReference type="Gene3D" id="3.30.420.10">
    <property type="entry name" value="Ribonuclease H-like superfamily/Ribonuclease H"/>
    <property type="match status" value="1"/>
</dbReference>
<dbReference type="HOGENOM" id="CLU_005726_8_1_1"/>
<evidence type="ECO:0000256" key="1">
    <source>
        <dbReference type="SAM" id="MobiDB-lite"/>
    </source>
</evidence>
<evidence type="ECO:0000313" key="2">
    <source>
        <dbReference type="EMBL" id="EGO22254.1"/>
    </source>
</evidence>
<feature type="region of interest" description="Disordered" evidence="1">
    <location>
        <begin position="1"/>
        <end position="42"/>
    </location>
</feature>
<dbReference type="PANTHER" id="PTHR35871">
    <property type="entry name" value="EXPRESSED PROTEIN"/>
    <property type="match status" value="1"/>
</dbReference>
<evidence type="ECO:0008006" key="3">
    <source>
        <dbReference type="Google" id="ProtNLM"/>
    </source>
</evidence>
<accession>F8P406</accession>
<gene>
    <name evidence="2" type="ORF">SERLADRAFT_409823</name>
</gene>
<proteinExistence type="predicted"/>
<feature type="compositionally biased region" description="Basic and acidic residues" evidence="1">
    <location>
        <begin position="1"/>
        <end position="14"/>
    </location>
</feature>
<dbReference type="PANTHER" id="PTHR35871:SF1">
    <property type="entry name" value="CXC1-LIKE CYSTEINE CLUSTER ASSOCIATED WITH KDZ TRANSPOSASES DOMAIN-CONTAINING PROTEIN"/>
    <property type="match status" value="1"/>
</dbReference>
<dbReference type="OrthoDB" id="2449121at2759"/>
<reference evidence="2" key="1">
    <citation type="submission" date="2011-04" db="EMBL/GenBank/DDBJ databases">
        <title>Evolution of plant cell wall degrading machinery underlies the functional diversity of forest fungi.</title>
        <authorList>
            <consortium name="US DOE Joint Genome Institute (JGI-PGF)"/>
            <person name="Eastwood D.C."/>
            <person name="Floudas D."/>
            <person name="Binder M."/>
            <person name="Majcherczyk A."/>
            <person name="Schneider P."/>
            <person name="Aerts A."/>
            <person name="Asiegbu F.O."/>
            <person name="Baker S.E."/>
            <person name="Barry K."/>
            <person name="Bendiksby M."/>
            <person name="Blumentritt M."/>
            <person name="Coutinho P.M."/>
            <person name="Cullen D."/>
            <person name="Cullen D."/>
            <person name="Gathman A."/>
            <person name="Goodell B."/>
            <person name="Henrissat B."/>
            <person name="Ihrmark K."/>
            <person name="Kauserud H."/>
            <person name="Kohler A."/>
            <person name="LaButti K."/>
            <person name="Lapidus A."/>
            <person name="Lavin J.L."/>
            <person name="Lee Y.-H."/>
            <person name="Lindquist E."/>
            <person name="Lilly W."/>
            <person name="Lucas S."/>
            <person name="Morin E."/>
            <person name="Murat C."/>
            <person name="Oguiza J.A."/>
            <person name="Park J."/>
            <person name="Pisabarro A.G."/>
            <person name="Riley R."/>
            <person name="Rosling A."/>
            <person name="Salamov A."/>
            <person name="Schmidt O."/>
            <person name="Schmutz J."/>
            <person name="Skrede I."/>
            <person name="Stenlid J."/>
            <person name="Wiebenga A."/>
            <person name="Xie X."/>
            <person name="Kues U."/>
            <person name="Hibbett D.S."/>
            <person name="Hoffmeister D."/>
            <person name="Hogberg N."/>
            <person name="Martin F."/>
            <person name="Grigoriev I.V."/>
            <person name="Watkinson S.C."/>
        </authorList>
    </citation>
    <scope>NUCLEOTIDE SEQUENCE</scope>
    <source>
        <strain evidence="2">S7.9</strain>
    </source>
</reference>